<dbReference type="AlphaFoldDB" id="A0A2P4UNA9"/>
<dbReference type="EMBL" id="MTBP01000001">
    <property type="protein sequence ID" value="POM26534.1"/>
    <property type="molecule type" value="Genomic_DNA"/>
</dbReference>
<organism evidence="7 8">
    <name type="scientific">Actinomadura rubteroloni</name>
    <dbReference type="NCBI Taxonomy" id="1926885"/>
    <lineage>
        <taxon>Bacteria</taxon>
        <taxon>Bacillati</taxon>
        <taxon>Actinomycetota</taxon>
        <taxon>Actinomycetes</taxon>
        <taxon>Streptosporangiales</taxon>
        <taxon>Thermomonosporaceae</taxon>
        <taxon>Actinomadura</taxon>
    </lineage>
</organism>
<keyword evidence="8" id="KW-1185">Reference proteome</keyword>
<name>A0A2P4UNA9_9ACTN</name>
<keyword evidence="3 6" id="KW-0812">Transmembrane</keyword>
<feature type="transmembrane region" description="Helical" evidence="6">
    <location>
        <begin position="143"/>
        <end position="166"/>
    </location>
</feature>
<evidence type="ECO:0000256" key="5">
    <source>
        <dbReference type="ARBA" id="ARBA00023136"/>
    </source>
</evidence>
<evidence type="ECO:0000256" key="1">
    <source>
        <dbReference type="ARBA" id="ARBA00004651"/>
    </source>
</evidence>
<evidence type="ECO:0000256" key="6">
    <source>
        <dbReference type="SAM" id="Phobius"/>
    </source>
</evidence>
<dbReference type="PANTHER" id="PTHR30213:SF0">
    <property type="entry name" value="UPF0761 MEMBRANE PROTEIN YIHY"/>
    <property type="match status" value="1"/>
</dbReference>
<keyword evidence="4 6" id="KW-1133">Transmembrane helix</keyword>
<reference evidence="7 8" key="1">
    <citation type="journal article" date="2017" name="Chemistry">
        <title>Isolation, Biosynthesis and Chemical Modifications of Rubterolones A-F: Rare Tropolone Alkaloids from Actinomadura sp. 5-2.</title>
        <authorList>
            <person name="Guo H."/>
            <person name="Benndorf R."/>
            <person name="Leichnitz D."/>
            <person name="Klassen J.L."/>
            <person name="Vollmers J."/>
            <person name="Gorls H."/>
            <person name="Steinacker M."/>
            <person name="Weigel C."/>
            <person name="Dahse H.M."/>
            <person name="Kaster A.K."/>
            <person name="de Beer Z.W."/>
            <person name="Poulsen M."/>
            <person name="Beemelmanns C."/>
        </authorList>
    </citation>
    <scope>NUCLEOTIDE SEQUENCE [LARGE SCALE GENOMIC DNA]</scope>
    <source>
        <strain evidence="7 8">5-2</strain>
    </source>
</reference>
<evidence type="ECO:0000313" key="8">
    <source>
        <dbReference type="Proteomes" id="UP000242367"/>
    </source>
</evidence>
<dbReference type="GO" id="GO:0005886">
    <property type="term" value="C:plasma membrane"/>
    <property type="evidence" value="ECO:0007669"/>
    <property type="project" value="UniProtKB-SubCell"/>
</dbReference>
<dbReference type="InterPro" id="IPR017039">
    <property type="entry name" value="Virul_fac_BrkB"/>
</dbReference>
<dbReference type="Pfam" id="PF03631">
    <property type="entry name" value="Virul_fac_BrkB"/>
    <property type="match status" value="1"/>
</dbReference>
<dbReference type="Proteomes" id="UP000242367">
    <property type="component" value="Unassembled WGS sequence"/>
</dbReference>
<evidence type="ECO:0000313" key="7">
    <source>
        <dbReference type="EMBL" id="POM26534.1"/>
    </source>
</evidence>
<feature type="transmembrane region" description="Helical" evidence="6">
    <location>
        <begin position="33"/>
        <end position="56"/>
    </location>
</feature>
<dbReference type="PIRSF" id="PIRSF035875">
    <property type="entry name" value="RNase_BN"/>
    <property type="match status" value="1"/>
</dbReference>
<accession>A0A2P4UNA9</accession>
<dbReference type="NCBIfam" id="TIGR00765">
    <property type="entry name" value="yihY_not_rbn"/>
    <property type="match status" value="1"/>
</dbReference>
<dbReference type="PANTHER" id="PTHR30213">
    <property type="entry name" value="INNER MEMBRANE PROTEIN YHJD"/>
    <property type="match status" value="1"/>
</dbReference>
<comment type="subcellular location">
    <subcellularLocation>
        <location evidence="1">Cell membrane</location>
        <topology evidence="1">Multi-pass membrane protein</topology>
    </subcellularLocation>
</comment>
<protein>
    <recommendedName>
        <fullName evidence="9">YihY/virulence factor BrkB family protein</fullName>
    </recommendedName>
</protein>
<gene>
    <name evidence="7" type="ORF">BTM25_09350</name>
</gene>
<feature type="transmembrane region" description="Helical" evidence="6">
    <location>
        <begin position="186"/>
        <end position="204"/>
    </location>
</feature>
<comment type="caution">
    <text evidence="7">The sequence shown here is derived from an EMBL/GenBank/DDBJ whole genome shotgun (WGS) entry which is preliminary data.</text>
</comment>
<feature type="transmembrane region" description="Helical" evidence="6">
    <location>
        <begin position="216"/>
        <end position="238"/>
    </location>
</feature>
<sequence>MAGDGTDRPGLRGWWRVVRRTAVSVLNDGLLDWAAALTYYGVLSLFPGLIVVVSLVDLAGVSGERTLTENVRQFAPGPTRDTALALLSDLHGAGATAGTVASAGTVLALWSASRYVGALIRALNAVHDIGEGRPLWKLAPLRLALTLAIVVLLGASAVAVTFTGWLTAQAGRVLGLSSAFVTGWNIAKWPLLVAVAVVAIATLYRAGPNVREPRWITPGCAVAIGAWIVASVGFAAYAANFGSYNRTYGALAAVVIFLVWMWVSNVAILIGAEFDAELARVRGRVEVPDEAPDKPAETMVQGART</sequence>
<keyword evidence="2" id="KW-1003">Cell membrane</keyword>
<evidence type="ECO:0000256" key="4">
    <source>
        <dbReference type="ARBA" id="ARBA00022989"/>
    </source>
</evidence>
<evidence type="ECO:0000256" key="3">
    <source>
        <dbReference type="ARBA" id="ARBA00022692"/>
    </source>
</evidence>
<evidence type="ECO:0008006" key="9">
    <source>
        <dbReference type="Google" id="ProtNLM"/>
    </source>
</evidence>
<dbReference type="RefSeq" id="WP_103561489.1">
    <property type="nucleotide sequence ID" value="NZ_MTBP01000001.1"/>
</dbReference>
<feature type="transmembrane region" description="Helical" evidence="6">
    <location>
        <begin position="250"/>
        <end position="272"/>
    </location>
</feature>
<keyword evidence="5 6" id="KW-0472">Membrane</keyword>
<proteinExistence type="predicted"/>
<evidence type="ECO:0000256" key="2">
    <source>
        <dbReference type="ARBA" id="ARBA00022475"/>
    </source>
</evidence>